<accession>A0A2T1HM53</accession>
<proteinExistence type="predicted"/>
<name>A0A2T1HM53_9HYPH</name>
<feature type="domain" description="YjiS-like" evidence="1">
    <location>
        <begin position="39"/>
        <end position="68"/>
    </location>
</feature>
<reference evidence="3" key="1">
    <citation type="submission" date="2018-03" db="EMBL/GenBank/DDBJ databases">
        <authorList>
            <person name="Sun L."/>
            <person name="Liu H."/>
            <person name="Chen W."/>
            <person name="Huang K."/>
            <person name="Liu W."/>
            <person name="Gao X."/>
        </authorList>
    </citation>
    <scope>NUCLEOTIDE SEQUENCE [LARGE SCALE GENOMIC DNA]</scope>
    <source>
        <strain evidence="3">SH9</strain>
    </source>
</reference>
<sequence>MSPTIIMRLARAAPDRRPLSARLRPAGAVLSKAMGWPVRYWRARQHLAQLAGMTDVQLKDIGLTRADVISATALPRDEDPTERLALVVQERRITRGWRRP</sequence>
<dbReference type="InterPro" id="IPR009506">
    <property type="entry name" value="YjiS-like"/>
</dbReference>
<dbReference type="Proteomes" id="UP000239772">
    <property type="component" value="Unassembled WGS sequence"/>
</dbReference>
<organism evidence="2 3">
    <name type="scientific">Alsobacter soli</name>
    <dbReference type="NCBI Taxonomy" id="2109933"/>
    <lineage>
        <taxon>Bacteria</taxon>
        <taxon>Pseudomonadati</taxon>
        <taxon>Pseudomonadota</taxon>
        <taxon>Alphaproteobacteria</taxon>
        <taxon>Hyphomicrobiales</taxon>
        <taxon>Alsobacteraceae</taxon>
        <taxon>Alsobacter</taxon>
    </lineage>
</organism>
<protein>
    <recommendedName>
        <fullName evidence="1">YjiS-like domain-containing protein</fullName>
    </recommendedName>
</protein>
<comment type="caution">
    <text evidence="2">The sequence shown here is derived from an EMBL/GenBank/DDBJ whole genome shotgun (WGS) entry which is preliminary data.</text>
</comment>
<gene>
    <name evidence="2" type="ORF">SLNSH_22625</name>
</gene>
<dbReference type="EMBL" id="PVZS01000040">
    <property type="protein sequence ID" value="PSC02722.1"/>
    <property type="molecule type" value="Genomic_DNA"/>
</dbReference>
<evidence type="ECO:0000259" key="1">
    <source>
        <dbReference type="Pfam" id="PF06568"/>
    </source>
</evidence>
<dbReference type="OrthoDB" id="8082952at2"/>
<dbReference type="AlphaFoldDB" id="A0A2T1HM53"/>
<evidence type="ECO:0000313" key="2">
    <source>
        <dbReference type="EMBL" id="PSC02722.1"/>
    </source>
</evidence>
<dbReference type="Pfam" id="PF06568">
    <property type="entry name" value="YjiS-like"/>
    <property type="match status" value="1"/>
</dbReference>
<keyword evidence="3" id="KW-1185">Reference proteome</keyword>
<dbReference type="RefSeq" id="WP_106340269.1">
    <property type="nucleotide sequence ID" value="NZ_PVZS01000040.1"/>
</dbReference>
<evidence type="ECO:0000313" key="3">
    <source>
        <dbReference type="Proteomes" id="UP000239772"/>
    </source>
</evidence>